<dbReference type="PIRSF" id="PIRSF037004">
    <property type="entry name" value="UCP037004"/>
    <property type="match status" value="1"/>
</dbReference>
<comment type="caution">
    <text evidence="3">The sequence shown here is derived from an EMBL/GenBank/DDBJ whole genome shotgun (WGS) entry which is preliminary data.</text>
</comment>
<dbReference type="Proteomes" id="UP001209713">
    <property type="component" value="Unassembled WGS sequence"/>
</dbReference>
<name>A0ABT2YUV9_9GAMM</name>
<evidence type="ECO:0000259" key="2">
    <source>
        <dbReference type="Pfam" id="PF08349"/>
    </source>
</evidence>
<evidence type="ECO:0000313" key="3">
    <source>
        <dbReference type="EMBL" id="MCV2403671.1"/>
    </source>
</evidence>
<dbReference type="PANTHER" id="PTHR30087:SF0">
    <property type="entry name" value="INNER MEMBRANE PROTEIN"/>
    <property type="match status" value="1"/>
</dbReference>
<feature type="region of interest" description="Disordered" evidence="1">
    <location>
        <begin position="1"/>
        <end position="21"/>
    </location>
</feature>
<dbReference type="EMBL" id="JAOVZB010000005">
    <property type="protein sequence ID" value="MCV2403671.1"/>
    <property type="molecule type" value="Genomic_DNA"/>
</dbReference>
<feature type="domain" description="DUF1722" evidence="2">
    <location>
        <begin position="210"/>
        <end position="326"/>
    </location>
</feature>
<reference evidence="3 4" key="1">
    <citation type="submission" date="2022-10" db="EMBL/GenBank/DDBJ databases">
        <title>Marinomonas transparenta sp. nov. and Marinomonas sargassi sp. nov., isolated from marine alga (Sargassum natans (L.) Gaillon).</title>
        <authorList>
            <person name="Wang Y."/>
        </authorList>
    </citation>
    <scope>NUCLEOTIDE SEQUENCE [LARGE SCALE GENOMIC DNA]</scope>
    <source>
        <strain evidence="3 4">C2222</strain>
    </source>
</reference>
<feature type="compositionally biased region" description="Basic and acidic residues" evidence="1">
    <location>
        <begin position="10"/>
        <end position="21"/>
    </location>
</feature>
<dbReference type="Pfam" id="PF08349">
    <property type="entry name" value="DUF1722"/>
    <property type="match status" value="1"/>
</dbReference>
<evidence type="ECO:0000256" key="1">
    <source>
        <dbReference type="SAM" id="MobiDB-lite"/>
    </source>
</evidence>
<keyword evidence="4" id="KW-1185">Reference proteome</keyword>
<gene>
    <name evidence="3" type="ORF">OFY17_12390</name>
</gene>
<dbReference type="InterPro" id="IPR013560">
    <property type="entry name" value="DUF1722"/>
</dbReference>
<dbReference type="Pfam" id="PF04463">
    <property type="entry name" value="2-thiour_desulf"/>
    <property type="match status" value="1"/>
</dbReference>
<protein>
    <submittedName>
        <fullName evidence="3">DUF523 and DUF1722 domain-containing protein</fullName>
    </submittedName>
</protein>
<organism evidence="3 4">
    <name type="scientific">Marinomonas sargassi</name>
    <dbReference type="NCBI Taxonomy" id="2984494"/>
    <lineage>
        <taxon>Bacteria</taxon>
        <taxon>Pseudomonadati</taxon>
        <taxon>Pseudomonadota</taxon>
        <taxon>Gammaproteobacteria</taxon>
        <taxon>Oceanospirillales</taxon>
        <taxon>Oceanospirillaceae</taxon>
        <taxon>Marinomonas</taxon>
    </lineage>
</organism>
<dbReference type="InterPro" id="IPR017087">
    <property type="entry name" value="UCP037004"/>
</dbReference>
<dbReference type="InterPro" id="IPR007553">
    <property type="entry name" value="2-thiour_desulf"/>
</dbReference>
<proteinExistence type="predicted"/>
<evidence type="ECO:0000313" key="4">
    <source>
        <dbReference type="Proteomes" id="UP001209713"/>
    </source>
</evidence>
<sequence length="337" mass="38641">MKNHTVIASDKNRNDNNESHQPDIKIGLSACLAGFEVRYNAGHKQSQLCLKTLSKHFSFKTFCPEVSAGFSTPRPTMRLIGNPDEPTLTYTKDSSEDLTDQLKQGFQDELTQLDDLDGYILMSKSPSCGLERVKVYQESGMPHQKFGMGLYAKALKEKYPLMPMEEEGRLHDDVLYDNFVTRVYAHHNFRKEVLEQPSIANLMQFHASYKYMLMAHQQKDAKTLGKLVASHKGLSFEELTTQYLALFMKIMSKPANRGNHTNALLHMLGYLKQSVSSDARQSIVDAIYTYNNGMTPLVTPLTLLKHYFKQYGSSYINMQRYLQPYPENIHPIRKYCR</sequence>
<accession>A0ABT2YUV9</accession>
<dbReference type="RefSeq" id="WP_263531047.1">
    <property type="nucleotide sequence ID" value="NZ_JAOVZB010000005.1"/>
</dbReference>
<dbReference type="PANTHER" id="PTHR30087">
    <property type="entry name" value="INNER MEMBRANE PROTEIN"/>
    <property type="match status" value="1"/>
</dbReference>